<keyword evidence="3" id="KW-0808">Transferase</keyword>
<comment type="similarity">
    <text evidence="2">Belongs to the YkuD family.</text>
</comment>
<sequence>MFVFRVCRPFLLLLFVSLLFFCSVFFNSVQAAGWLELPDQSISLTSDIADEPVNRSVSSGKGQQLIQWLGTASQHGISLPEQNWLQLAADPSPRNIRVIARQFAVALDAGMLDKRVYQPGWRISDQPVLASLENHLDNDNLSLVEPALPEYKLLKQHLKQLRWWLDNALQQFPDDRVLEKGDRHASIWQLNQWLKDLDLADGLPANVYSGRHQSAVSKIQKRFRLTVDGKLGPRTRQALIAMTLERIKTLRINLERLRWLPRTLPYPRVWVDIAGFRVFWMTGRYQQQKFKAIVGLPSRQTPVFQDEIESITINPPWRVPASIASTSLLRKAKQDSSFLEREGFTVYSGWESNAREVNPDKVNWRSLSRQSFPYRLEQKPGKVNRLGRYKLDSPNRFSVYLHDTHKPELFNKTVRTFSSGCTRVENIDELINSILASQGMTSRVRALQQLGDTSRLKLHKKVPLYFAYFTAWPEKNGRVRFREDIYRLDDALLAKF</sequence>
<reference evidence="9" key="1">
    <citation type="submission" date="2022-10" db="EMBL/GenBank/DDBJ databases">
        <title>Completed Genome Sequence of two octocoral isolated bacterium, Endozoicomonas euniceicola EF212T and Endozoicomonas gorgoniicola PS125T.</title>
        <authorList>
            <person name="Chiou Y.-J."/>
            <person name="Chen Y.-H."/>
        </authorList>
    </citation>
    <scope>NUCLEOTIDE SEQUENCE</scope>
    <source>
        <strain evidence="9">EF212</strain>
    </source>
</reference>
<keyword evidence="6" id="KW-0961">Cell wall biogenesis/degradation</keyword>
<accession>A0ABY6GVE7</accession>
<feature type="domain" description="L,D-TPase catalytic" evidence="8">
    <location>
        <begin position="268"/>
        <end position="435"/>
    </location>
</feature>
<comment type="pathway">
    <text evidence="1">Cell wall biogenesis; peptidoglycan biosynthesis.</text>
</comment>
<evidence type="ECO:0000259" key="8">
    <source>
        <dbReference type="Pfam" id="PF03734"/>
    </source>
</evidence>
<proteinExistence type="inferred from homology"/>
<evidence type="ECO:0000256" key="3">
    <source>
        <dbReference type="ARBA" id="ARBA00022679"/>
    </source>
</evidence>
<dbReference type="InterPro" id="IPR036366">
    <property type="entry name" value="PGBDSf"/>
</dbReference>
<evidence type="ECO:0000256" key="2">
    <source>
        <dbReference type="ARBA" id="ARBA00005992"/>
    </source>
</evidence>
<dbReference type="SUPFAM" id="SSF47090">
    <property type="entry name" value="PGBD-like"/>
    <property type="match status" value="1"/>
</dbReference>
<evidence type="ECO:0000313" key="10">
    <source>
        <dbReference type="Proteomes" id="UP001163255"/>
    </source>
</evidence>
<protein>
    <submittedName>
        <fullName evidence="9">L,D-transpeptidase family protein</fullName>
    </submittedName>
</protein>
<keyword evidence="4" id="KW-0133">Cell shape</keyword>
<dbReference type="Gene3D" id="1.10.101.10">
    <property type="entry name" value="PGBD-like superfamily/PGBD"/>
    <property type="match status" value="1"/>
</dbReference>
<name>A0ABY6GVE7_9GAMM</name>
<dbReference type="InterPro" id="IPR036365">
    <property type="entry name" value="PGBD-like_sf"/>
</dbReference>
<evidence type="ECO:0000256" key="5">
    <source>
        <dbReference type="ARBA" id="ARBA00022984"/>
    </source>
</evidence>
<dbReference type="PANTHER" id="PTHR41533">
    <property type="entry name" value="L,D-TRANSPEPTIDASE HI_1667-RELATED"/>
    <property type="match status" value="1"/>
</dbReference>
<dbReference type="InterPro" id="IPR038063">
    <property type="entry name" value="Transpep_catalytic_dom"/>
</dbReference>
<dbReference type="Pfam" id="PF03734">
    <property type="entry name" value="YkuD"/>
    <property type="match status" value="1"/>
</dbReference>
<dbReference type="CDD" id="cd16913">
    <property type="entry name" value="YkuD_like"/>
    <property type="match status" value="1"/>
</dbReference>
<evidence type="ECO:0000256" key="6">
    <source>
        <dbReference type="ARBA" id="ARBA00023316"/>
    </source>
</evidence>
<feature type="domain" description="Peptidoglycan binding-like" evidence="7">
    <location>
        <begin position="187"/>
        <end position="239"/>
    </location>
</feature>
<dbReference type="SUPFAM" id="SSF141523">
    <property type="entry name" value="L,D-transpeptidase catalytic domain-like"/>
    <property type="match status" value="1"/>
</dbReference>
<evidence type="ECO:0000313" key="9">
    <source>
        <dbReference type="EMBL" id="UYM16650.1"/>
    </source>
</evidence>
<keyword evidence="10" id="KW-1185">Reference proteome</keyword>
<dbReference type="PANTHER" id="PTHR41533:SF2">
    <property type="entry name" value="BLR7131 PROTEIN"/>
    <property type="match status" value="1"/>
</dbReference>
<dbReference type="InterPro" id="IPR005490">
    <property type="entry name" value="LD_TPept_cat_dom"/>
</dbReference>
<dbReference type="Proteomes" id="UP001163255">
    <property type="component" value="Chromosome"/>
</dbReference>
<dbReference type="InterPro" id="IPR002477">
    <property type="entry name" value="Peptidoglycan-bd-like"/>
</dbReference>
<dbReference type="RefSeq" id="WP_262598951.1">
    <property type="nucleotide sequence ID" value="NZ_CP103300.1"/>
</dbReference>
<keyword evidence="5" id="KW-0573">Peptidoglycan synthesis</keyword>
<evidence type="ECO:0000256" key="4">
    <source>
        <dbReference type="ARBA" id="ARBA00022960"/>
    </source>
</evidence>
<gene>
    <name evidence="9" type="ORF">NX720_01585</name>
</gene>
<dbReference type="EMBL" id="CP103300">
    <property type="protein sequence ID" value="UYM16650.1"/>
    <property type="molecule type" value="Genomic_DNA"/>
</dbReference>
<evidence type="ECO:0000259" key="7">
    <source>
        <dbReference type="Pfam" id="PF01471"/>
    </source>
</evidence>
<evidence type="ECO:0000256" key="1">
    <source>
        <dbReference type="ARBA" id="ARBA00004752"/>
    </source>
</evidence>
<dbReference type="InterPro" id="IPR052905">
    <property type="entry name" value="LD-transpeptidase_YkuD-like"/>
</dbReference>
<organism evidence="9 10">
    <name type="scientific">Endozoicomonas euniceicola</name>
    <dbReference type="NCBI Taxonomy" id="1234143"/>
    <lineage>
        <taxon>Bacteria</taxon>
        <taxon>Pseudomonadati</taxon>
        <taxon>Pseudomonadota</taxon>
        <taxon>Gammaproteobacteria</taxon>
        <taxon>Oceanospirillales</taxon>
        <taxon>Endozoicomonadaceae</taxon>
        <taxon>Endozoicomonas</taxon>
    </lineage>
</organism>
<dbReference type="Pfam" id="PF01471">
    <property type="entry name" value="PG_binding_1"/>
    <property type="match status" value="1"/>
</dbReference>